<comment type="caution">
    <text evidence="1">The sequence shown here is derived from an EMBL/GenBank/DDBJ whole genome shotgun (WGS) entry which is preliminary data.</text>
</comment>
<accession>A0A645A982</accession>
<evidence type="ECO:0000313" key="1">
    <source>
        <dbReference type="EMBL" id="MPM47413.1"/>
    </source>
</evidence>
<organism evidence="1">
    <name type="scientific">bioreactor metagenome</name>
    <dbReference type="NCBI Taxonomy" id="1076179"/>
    <lineage>
        <taxon>unclassified sequences</taxon>
        <taxon>metagenomes</taxon>
        <taxon>ecological metagenomes</taxon>
    </lineage>
</organism>
<gene>
    <name evidence="1" type="ORF">SDC9_94123</name>
</gene>
<proteinExistence type="predicted"/>
<reference evidence="1" key="1">
    <citation type="submission" date="2019-08" db="EMBL/GenBank/DDBJ databases">
        <authorList>
            <person name="Kucharzyk K."/>
            <person name="Murdoch R.W."/>
            <person name="Higgins S."/>
            <person name="Loffler F."/>
        </authorList>
    </citation>
    <scope>NUCLEOTIDE SEQUENCE</scope>
</reference>
<protein>
    <submittedName>
        <fullName evidence="1">Uncharacterized protein</fullName>
    </submittedName>
</protein>
<name>A0A645A982_9ZZZZ</name>
<dbReference type="AlphaFoldDB" id="A0A645A982"/>
<sequence>MRQGMHVGWTGNIGGLERHVLRINLHSGTHFDMGDERIVDCNDFTALCEAAAAGYVGVGELRGQRAGCAGGDGVHLRFVRVLHHGGVPR</sequence>
<dbReference type="EMBL" id="VSSQ01011668">
    <property type="protein sequence ID" value="MPM47413.1"/>
    <property type="molecule type" value="Genomic_DNA"/>
</dbReference>